<evidence type="ECO:0000256" key="2">
    <source>
        <dbReference type="ARBA" id="ARBA00016013"/>
    </source>
</evidence>
<dbReference type="Gene3D" id="2.30.30.910">
    <property type="match status" value="1"/>
</dbReference>
<keyword evidence="8" id="KW-0969">Cilium</keyword>
<feature type="domain" description="FlgD Tudor-like" evidence="7">
    <location>
        <begin position="96"/>
        <end position="237"/>
    </location>
</feature>
<evidence type="ECO:0000313" key="9">
    <source>
        <dbReference type="Proteomes" id="UP001204621"/>
    </source>
</evidence>
<evidence type="ECO:0000256" key="5">
    <source>
        <dbReference type="RuleBase" id="RU362076"/>
    </source>
</evidence>
<dbReference type="Pfam" id="PF13860">
    <property type="entry name" value="FlgD_ig"/>
    <property type="match status" value="1"/>
</dbReference>
<dbReference type="InterPro" id="IPR025965">
    <property type="entry name" value="FlgD/Vpr_Ig-like"/>
</dbReference>
<comment type="similarity">
    <text evidence="1 5">Belongs to the FlgD family.</text>
</comment>
<accession>A0ABT2CVX3</accession>
<protein>
    <recommendedName>
        <fullName evidence="2 5">Basal-body rod modification protein FlgD</fullName>
    </recommendedName>
</protein>
<keyword evidence="3 5" id="KW-1005">Bacterial flagellum biogenesis</keyword>
<evidence type="ECO:0000259" key="6">
    <source>
        <dbReference type="Pfam" id="PF13860"/>
    </source>
</evidence>
<dbReference type="Proteomes" id="UP001204621">
    <property type="component" value="Unassembled WGS sequence"/>
</dbReference>
<dbReference type="InterPro" id="IPR025963">
    <property type="entry name" value="FLgD_Tudor"/>
</dbReference>
<keyword evidence="8" id="KW-0282">Flagellum</keyword>
<dbReference type="Gene3D" id="2.60.40.4070">
    <property type="match status" value="1"/>
</dbReference>
<name>A0ABT2CVX3_9BURK</name>
<evidence type="ECO:0000313" key="8">
    <source>
        <dbReference type="EMBL" id="MCS0658124.1"/>
    </source>
</evidence>
<comment type="caution">
    <text evidence="8">The sequence shown here is derived from an EMBL/GenBank/DDBJ whole genome shotgun (WGS) entry which is preliminary data.</text>
</comment>
<evidence type="ECO:0000256" key="4">
    <source>
        <dbReference type="ARBA" id="ARBA00024746"/>
    </source>
</evidence>
<gene>
    <name evidence="8" type="ORF">NX778_08615</name>
</gene>
<evidence type="ECO:0000256" key="3">
    <source>
        <dbReference type="ARBA" id="ARBA00022795"/>
    </source>
</evidence>
<keyword evidence="9" id="KW-1185">Reference proteome</keyword>
<dbReference type="RefSeq" id="WP_258811312.1">
    <property type="nucleotide sequence ID" value="NZ_JANUGU010000002.1"/>
</dbReference>
<reference evidence="8 9" key="1">
    <citation type="submission" date="2022-08" db="EMBL/GenBank/DDBJ databases">
        <title>Reclassification of Massilia species as members of the genera Telluria, Duganella, Pseudoduganella, Mokoshia gen. nov. and Zemynaea gen. nov. using orthogonal and non-orthogonal genome-based approaches.</title>
        <authorList>
            <person name="Bowman J.P."/>
        </authorList>
    </citation>
    <scope>NUCLEOTIDE SEQUENCE [LARGE SCALE GENOMIC DNA]</scope>
    <source>
        <strain evidence="8 9">JCM 31606</strain>
    </source>
</reference>
<sequence length="240" mass="24331">MTTTTSATGASMTDLMATMNAKPAATGSSTDANSVTAQTDKFMTLLVTQLKNQDPLNPMDNAQLTSQLAQLNTVSGINQLNATLTSLAGSYQSTESLAATNLIGKGVLVDGNSVALQSGQGVFGVELGSAADDVQVSILDAKGNTVQTMDLGAQPAGVLPVPWNGVPDPTNVDANGKPVTLADGTYTFKVNATRGTTALTDASALTLSSVASVTTNAKDGVKLNLPGKGMVTLADIKQVL</sequence>
<proteinExistence type="inferred from homology"/>
<evidence type="ECO:0000256" key="1">
    <source>
        <dbReference type="ARBA" id="ARBA00010577"/>
    </source>
</evidence>
<dbReference type="EMBL" id="JANUGU010000002">
    <property type="protein sequence ID" value="MCS0658124.1"/>
    <property type="molecule type" value="Genomic_DNA"/>
</dbReference>
<dbReference type="Pfam" id="PF03963">
    <property type="entry name" value="FlgD"/>
    <property type="match status" value="1"/>
</dbReference>
<feature type="domain" description="FlgD/Vpr Ig-like" evidence="6">
    <location>
        <begin position="112"/>
        <end position="195"/>
    </location>
</feature>
<dbReference type="Pfam" id="PF13861">
    <property type="entry name" value="FLgD_tudor"/>
    <property type="match status" value="1"/>
</dbReference>
<organism evidence="8 9">
    <name type="scientific">Massilia terrae</name>
    <dbReference type="NCBI Taxonomy" id="1811224"/>
    <lineage>
        <taxon>Bacteria</taxon>
        <taxon>Pseudomonadati</taxon>
        <taxon>Pseudomonadota</taxon>
        <taxon>Betaproteobacteria</taxon>
        <taxon>Burkholderiales</taxon>
        <taxon>Oxalobacteraceae</taxon>
        <taxon>Telluria group</taxon>
        <taxon>Massilia</taxon>
    </lineage>
</organism>
<keyword evidence="8" id="KW-0966">Cell projection</keyword>
<evidence type="ECO:0000259" key="7">
    <source>
        <dbReference type="Pfam" id="PF13861"/>
    </source>
</evidence>
<dbReference type="InterPro" id="IPR005648">
    <property type="entry name" value="FlgD"/>
</dbReference>
<comment type="function">
    <text evidence="4 5">Required for flagellar hook formation. May act as a scaffolding protein.</text>
</comment>